<organism evidence="1 2">
    <name type="scientific">Lineolata rhizophorae</name>
    <dbReference type="NCBI Taxonomy" id="578093"/>
    <lineage>
        <taxon>Eukaryota</taxon>
        <taxon>Fungi</taxon>
        <taxon>Dikarya</taxon>
        <taxon>Ascomycota</taxon>
        <taxon>Pezizomycotina</taxon>
        <taxon>Dothideomycetes</taxon>
        <taxon>Dothideomycetes incertae sedis</taxon>
        <taxon>Lineolatales</taxon>
        <taxon>Lineolataceae</taxon>
        <taxon>Lineolata</taxon>
    </lineage>
</organism>
<evidence type="ECO:0000313" key="1">
    <source>
        <dbReference type="EMBL" id="KAF2455403.1"/>
    </source>
</evidence>
<reference evidence="1" key="1">
    <citation type="journal article" date="2020" name="Stud. Mycol.">
        <title>101 Dothideomycetes genomes: a test case for predicting lifestyles and emergence of pathogens.</title>
        <authorList>
            <person name="Haridas S."/>
            <person name="Albert R."/>
            <person name="Binder M."/>
            <person name="Bloem J."/>
            <person name="Labutti K."/>
            <person name="Salamov A."/>
            <person name="Andreopoulos B."/>
            <person name="Baker S."/>
            <person name="Barry K."/>
            <person name="Bills G."/>
            <person name="Bluhm B."/>
            <person name="Cannon C."/>
            <person name="Castanera R."/>
            <person name="Culley D."/>
            <person name="Daum C."/>
            <person name="Ezra D."/>
            <person name="Gonzalez J."/>
            <person name="Henrissat B."/>
            <person name="Kuo A."/>
            <person name="Liang C."/>
            <person name="Lipzen A."/>
            <person name="Lutzoni F."/>
            <person name="Magnuson J."/>
            <person name="Mondo S."/>
            <person name="Nolan M."/>
            <person name="Ohm R."/>
            <person name="Pangilinan J."/>
            <person name="Park H.-J."/>
            <person name="Ramirez L."/>
            <person name="Alfaro M."/>
            <person name="Sun H."/>
            <person name="Tritt A."/>
            <person name="Yoshinaga Y."/>
            <person name="Zwiers L.-H."/>
            <person name="Turgeon B."/>
            <person name="Goodwin S."/>
            <person name="Spatafora J."/>
            <person name="Crous P."/>
            <person name="Grigoriev I."/>
        </authorList>
    </citation>
    <scope>NUCLEOTIDE SEQUENCE</scope>
    <source>
        <strain evidence="1">ATCC 16933</strain>
    </source>
</reference>
<dbReference type="Proteomes" id="UP000799766">
    <property type="component" value="Unassembled WGS sequence"/>
</dbReference>
<name>A0A6A6NVW2_9PEZI</name>
<protein>
    <submittedName>
        <fullName evidence="1">Uncharacterized protein</fullName>
    </submittedName>
</protein>
<dbReference type="AlphaFoldDB" id="A0A6A6NVW2"/>
<accession>A0A6A6NVW2</accession>
<evidence type="ECO:0000313" key="2">
    <source>
        <dbReference type="Proteomes" id="UP000799766"/>
    </source>
</evidence>
<proteinExistence type="predicted"/>
<dbReference type="EMBL" id="MU001687">
    <property type="protein sequence ID" value="KAF2455403.1"/>
    <property type="molecule type" value="Genomic_DNA"/>
</dbReference>
<keyword evidence="2" id="KW-1185">Reference proteome</keyword>
<gene>
    <name evidence="1" type="ORF">BDY21DRAFT_75451</name>
</gene>
<sequence>MEYRVQKRVHIFDPDIPARTSAAGFVGFHALWGLWLRASKKPKTPRTGKQGPEIFSKFGLAKRQNCRRTAEYYVQGTYRPGLMNGAFAQYEWLFHQRIFPLLFCLKVTKPACDGRMYLRGSSHTTRCMRRSGMCADTFIVDGSMLVIDLTAETSNRGRELYNGVC</sequence>